<organism evidence="1 2">
    <name type="scientific">Fulvivirga lutea</name>
    <dbReference type="NCBI Taxonomy" id="2810512"/>
    <lineage>
        <taxon>Bacteria</taxon>
        <taxon>Pseudomonadati</taxon>
        <taxon>Bacteroidota</taxon>
        <taxon>Cytophagia</taxon>
        <taxon>Cytophagales</taxon>
        <taxon>Fulvivirgaceae</taxon>
        <taxon>Fulvivirga</taxon>
    </lineage>
</organism>
<accession>A0A975A173</accession>
<sequence>MKLFLHVKIIENNFDFKPGLTFSNATCSDLDNYSSPEVIATVLKALNLSEKLFVYFELNENSNAGSLLKVIQELRSYKKPMQIRYSGESNLLEKLILKLGGKPIDKEALEAEVGSFFN</sequence>
<protein>
    <submittedName>
        <fullName evidence="1">Uncharacterized protein</fullName>
    </submittedName>
</protein>
<dbReference type="AlphaFoldDB" id="A0A975A173"/>
<keyword evidence="2" id="KW-1185">Reference proteome</keyword>
<dbReference type="EMBL" id="CP070608">
    <property type="protein sequence ID" value="QSE97930.1"/>
    <property type="molecule type" value="Genomic_DNA"/>
</dbReference>
<dbReference type="KEGG" id="fuv:JR347_02245"/>
<evidence type="ECO:0000313" key="2">
    <source>
        <dbReference type="Proteomes" id="UP000662783"/>
    </source>
</evidence>
<dbReference type="RefSeq" id="WP_205722438.1">
    <property type="nucleotide sequence ID" value="NZ_CP070608.1"/>
</dbReference>
<name>A0A975A173_9BACT</name>
<proteinExistence type="predicted"/>
<gene>
    <name evidence="1" type="ORF">JR347_02245</name>
</gene>
<evidence type="ECO:0000313" key="1">
    <source>
        <dbReference type="EMBL" id="QSE97930.1"/>
    </source>
</evidence>
<reference evidence="1" key="1">
    <citation type="submission" date="2021-02" db="EMBL/GenBank/DDBJ databases">
        <title>Fulvivirga sp. S481 isolated from sea water.</title>
        <authorList>
            <person name="Bae S.S."/>
            <person name="Baek K."/>
        </authorList>
    </citation>
    <scope>NUCLEOTIDE SEQUENCE</scope>
    <source>
        <strain evidence="1">S481</strain>
    </source>
</reference>
<dbReference type="Proteomes" id="UP000662783">
    <property type="component" value="Chromosome"/>
</dbReference>